<dbReference type="SMART" id="SM00409">
    <property type="entry name" value="IG"/>
    <property type="match status" value="1"/>
</dbReference>
<keyword evidence="3" id="KW-0472">Membrane</keyword>
<evidence type="ECO:0000313" key="5">
    <source>
        <dbReference type="Ensembl" id="ENSLOCP00000010514.1"/>
    </source>
</evidence>
<dbReference type="InterPro" id="IPR050671">
    <property type="entry name" value="CD300_family_receptors"/>
</dbReference>
<evidence type="ECO:0000256" key="2">
    <source>
        <dbReference type="ARBA" id="ARBA00022692"/>
    </source>
</evidence>
<dbReference type="OMA" id="GDADIYW"/>
<name>W5MQ55_LEPOC</name>
<dbReference type="InterPro" id="IPR003599">
    <property type="entry name" value="Ig_sub"/>
</dbReference>
<reference evidence="5" key="3">
    <citation type="submission" date="2025-09" db="UniProtKB">
        <authorList>
            <consortium name="Ensembl"/>
        </authorList>
    </citation>
    <scope>IDENTIFICATION</scope>
</reference>
<accession>W5MQ55</accession>
<evidence type="ECO:0000259" key="4">
    <source>
        <dbReference type="PROSITE" id="PS50835"/>
    </source>
</evidence>
<dbReference type="Bgee" id="ENSLOCG00000008642">
    <property type="expression patterns" value="Expressed in mesonephros and 2 other cell types or tissues"/>
</dbReference>
<dbReference type="Gene3D" id="2.60.40.10">
    <property type="entry name" value="Immunoglobulins"/>
    <property type="match status" value="1"/>
</dbReference>
<dbReference type="HOGENOM" id="CLU_051023_4_4_1"/>
<organism evidence="5 6">
    <name type="scientific">Lepisosteus oculatus</name>
    <name type="common">Spotted gar</name>
    <dbReference type="NCBI Taxonomy" id="7918"/>
    <lineage>
        <taxon>Eukaryota</taxon>
        <taxon>Metazoa</taxon>
        <taxon>Chordata</taxon>
        <taxon>Craniata</taxon>
        <taxon>Vertebrata</taxon>
        <taxon>Euteleostomi</taxon>
        <taxon>Actinopterygii</taxon>
        <taxon>Neopterygii</taxon>
        <taxon>Holostei</taxon>
        <taxon>Semionotiformes</taxon>
        <taxon>Lepisosteidae</taxon>
        <taxon>Lepisosteus</taxon>
    </lineage>
</organism>
<reference evidence="6" key="1">
    <citation type="submission" date="2011-12" db="EMBL/GenBank/DDBJ databases">
        <title>The Draft Genome of Lepisosteus oculatus.</title>
        <authorList>
            <consortium name="The Broad Institute Genome Assembly &amp; Analysis Group"/>
            <consortium name="Computational R&amp;D Group"/>
            <consortium name="and Sequencing Platform"/>
            <person name="Di Palma F."/>
            <person name="Alfoldi J."/>
            <person name="Johnson J."/>
            <person name="Berlin A."/>
            <person name="Gnerre S."/>
            <person name="Jaffe D."/>
            <person name="MacCallum I."/>
            <person name="Young S."/>
            <person name="Walker B.J."/>
            <person name="Lander E.S."/>
            <person name="Lindblad-Toh K."/>
        </authorList>
    </citation>
    <scope>NUCLEOTIDE SEQUENCE [LARGE SCALE GENOMIC DNA]</scope>
</reference>
<feature type="domain" description="Ig-like" evidence="4">
    <location>
        <begin position="5"/>
        <end position="85"/>
    </location>
</feature>
<dbReference type="Proteomes" id="UP000018468">
    <property type="component" value="Linkage group LG9"/>
</dbReference>
<dbReference type="GO" id="GO:0016020">
    <property type="term" value="C:membrane"/>
    <property type="evidence" value="ECO:0007669"/>
    <property type="project" value="UniProtKB-SubCell"/>
</dbReference>
<dbReference type="Pfam" id="PF07686">
    <property type="entry name" value="V-set"/>
    <property type="match status" value="1"/>
</dbReference>
<dbReference type="Ensembl" id="ENSLOCT00000010529.1">
    <property type="protein sequence ID" value="ENSLOCP00000010514.1"/>
    <property type="gene ID" value="ENSLOCG00000008642.1"/>
</dbReference>
<dbReference type="SUPFAM" id="SSF48726">
    <property type="entry name" value="Immunoglobulin"/>
    <property type="match status" value="1"/>
</dbReference>
<keyword evidence="2" id="KW-0812">Transmembrane</keyword>
<reference evidence="5" key="2">
    <citation type="submission" date="2025-08" db="UniProtKB">
        <authorList>
            <consortium name="Ensembl"/>
        </authorList>
    </citation>
    <scope>IDENTIFICATION</scope>
</reference>
<dbReference type="PANTHER" id="PTHR11860:SF111">
    <property type="entry name" value="IMMUNOGLOBULIN SUBTYPE DOMAIN-CONTAINING PROTEIN"/>
    <property type="match status" value="1"/>
</dbReference>
<dbReference type="InterPro" id="IPR036179">
    <property type="entry name" value="Ig-like_dom_sf"/>
</dbReference>
<comment type="subcellular location">
    <subcellularLocation>
        <location evidence="1">Membrane</location>
    </subcellularLocation>
</comment>
<proteinExistence type="predicted"/>
<dbReference type="AlphaFoldDB" id="W5MQ55"/>
<dbReference type="InterPro" id="IPR013783">
    <property type="entry name" value="Ig-like_fold"/>
</dbReference>
<dbReference type="CDD" id="cd05716">
    <property type="entry name" value="IgV_pIgR_like"/>
    <property type="match status" value="1"/>
</dbReference>
<dbReference type="InterPro" id="IPR013106">
    <property type="entry name" value="Ig_V-set"/>
</dbReference>
<evidence type="ECO:0000313" key="6">
    <source>
        <dbReference type="Proteomes" id="UP000018468"/>
    </source>
</evidence>
<dbReference type="EMBL" id="AHAT01010087">
    <property type="status" value="NOT_ANNOTATED_CDS"/>
    <property type="molecule type" value="Genomic_DNA"/>
</dbReference>
<protein>
    <recommendedName>
        <fullName evidence="4">Ig-like domain-containing protein</fullName>
    </recommendedName>
</protein>
<evidence type="ECO:0000256" key="3">
    <source>
        <dbReference type="ARBA" id="ARBA00023136"/>
    </source>
</evidence>
<dbReference type="PANTHER" id="PTHR11860">
    <property type="entry name" value="POLYMERIC-IMMUNOGLOBULIN RECEPTOR"/>
    <property type="match status" value="1"/>
</dbReference>
<sequence>YLAGSSVLSVFSNSLRGQEGGSVTVQCRYDSYYDTSTKYWCKGRERSTCKTVKVSVRDDPFHRVFTMTLNSLEKKDEDWYWCAIERTGVDYGIPLYLAVYNEKTM</sequence>
<dbReference type="PROSITE" id="PS50835">
    <property type="entry name" value="IG_LIKE"/>
    <property type="match status" value="1"/>
</dbReference>
<keyword evidence="6" id="KW-1185">Reference proteome</keyword>
<evidence type="ECO:0000256" key="1">
    <source>
        <dbReference type="ARBA" id="ARBA00004370"/>
    </source>
</evidence>
<dbReference type="InterPro" id="IPR007110">
    <property type="entry name" value="Ig-like_dom"/>
</dbReference>